<dbReference type="RefSeq" id="WP_130414348.1">
    <property type="nucleotide sequence ID" value="NZ_SGWX01000001.1"/>
</dbReference>
<evidence type="ECO:0000256" key="3">
    <source>
        <dbReference type="SAM" id="SignalP"/>
    </source>
</evidence>
<evidence type="ECO:0000259" key="4">
    <source>
        <dbReference type="Pfam" id="PF13458"/>
    </source>
</evidence>
<name>A0A4Q7M678_9MICO</name>
<dbReference type="SUPFAM" id="SSF53822">
    <property type="entry name" value="Periplasmic binding protein-like I"/>
    <property type="match status" value="1"/>
</dbReference>
<protein>
    <submittedName>
        <fullName evidence="5">Amino acid/amide ABC transporter substrate-binding protein (HAAT family)</fullName>
    </submittedName>
</protein>
<dbReference type="PANTHER" id="PTHR47235:SF1">
    <property type="entry name" value="BLR6548 PROTEIN"/>
    <property type="match status" value="1"/>
</dbReference>
<evidence type="ECO:0000313" key="6">
    <source>
        <dbReference type="Proteomes" id="UP000293852"/>
    </source>
</evidence>
<dbReference type="PROSITE" id="PS51257">
    <property type="entry name" value="PROKAR_LIPOPROTEIN"/>
    <property type="match status" value="1"/>
</dbReference>
<proteinExistence type="inferred from homology"/>
<comment type="caution">
    <text evidence="5">The sequence shown here is derived from an EMBL/GenBank/DDBJ whole genome shotgun (WGS) entry which is preliminary data.</text>
</comment>
<dbReference type="Gene3D" id="3.40.50.2300">
    <property type="match status" value="2"/>
</dbReference>
<evidence type="ECO:0000256" key="2">
    <source>
        <dbReference type="ARBA" id="ARBA00022729"/>
    </source>
</evidence>
<dbReference type="AlphaFoldDB" id="A0A4Q7M678"/>
<dbReference type="OrthoDB" id="26870at2"/>
<dbReference type="InterPro" id="IPR028082">
    <property type="entry name" value="Peripla_BP_I"/>
</dbReference>
<accession>A0A4Q7M678</accession>
<dbReference type="CDD" id="cd06343">
    <property type="entry name" value="PBP1_ABC_ligand_binding-like"/>
    <property type="match status" value="1"/>
</dbReference>
<comment type="similarity">
    <text evidence="1">Belongs to the leucine-binding protein family.</text>
</comment>
<evidence type="ECO:0000313" key="5">
    <source>
        <dbReference type="EMBL" id="RZS61559.1"/>
    </source>
</evidence>
<keyword evidence="6" id="KW-1185">Reference proteome</keyword>
<dbReference type="EMBL" id="SGWX01000001">
    <property type="protein sequence ID" value="RZS61559.1"/>
    <property type="molecule type" value="Genomic_DNA"/>
</dbReference>
<dbReference type="Proteomes" id="UP000293852">
    <property type="component" value="Unassembled WGS sequence"/>
</dbReference>
<feature type="chain" id="PRO_5038989746" evidence="3">
    <location>
        <begin position="20"/>
        <end position="411"/>
    </location>
</feature>
<sequence>MKKLSASLAITALTTATLAGCGGRDDSPAEAGDDCAPGITDSQVRIGSSLPASGPAAAYGAIAAGSEAYFDAVNAAGGVAMGDGVTRQVVLTTMDDAYDSARTVSNVRKLVEQDDVAALMNVLGTSPNAAIADYVTEHKIPNLFAMTGTDQIGEQASPPWTQAFMPQYALEAEALGGRVLEINPNAKIAILYQNDGYGKNMLADFTEFFAGTGVTIVAEQSYEQTASSIDSQMANLAASDADMFLDYATGAFMTQSLRKRAELGWQVPTIITSASGSVETIIKPAGEGAADGVITTSWLKDVSAGPGDDPGVKAWWEFAQEHGLEARDNIASNGYTTAQLMVEVLERTQGCTSQDIRAAAFSLDGARADLLLEGITVSTSEDYPYMLTTVGYQEFRDGGWRPDGATHERQR</sequence>
<reference evidence="5 6" key="1">
    <citation type="submission" date="2019-02" db="EMBL/GenBank/DDBJ databases">
        <title>Sequencing the genomes of 1000 actinobacteria strains.</title>
        <authorList>
            <person name="Klenk H.-P."/>
        </authorList>
    </citation>
    <scope>NUCLEOTIDE SEQUENCE [LARGE SCALE GENOMIC DNA]</scope>
    <source>
        <strain evidence="5 6">DSM 16932</strain>
    </source>
</reference>
<feature type="signal peptide" evidence="3">
    <location>
        <begin position="1"/>
        <end position="19"/>
    </location>
</feature>
<evidence type="ECO:0000256" key="1">
    <source>
        <dbReference type="ARBA" id="ARBA00010062"/>
    </source>
</evidence>
<organism evidence="5 6">
    <name type="scientific">Xylanimonas ulmi</name>
    <dbReference type="NCBI Taxonomy" id="228973"/>
    <lineage>
        <taxon>Bacteria</taxon>
        <taxon>Bacillati</taxon>
        <taxon>Actinomycetota</taxon>
        <taxon>Actinomycetes</taxon>
        <taxon>Micrococcales</taxon>
        <taxon>Promicromonosporaceae</taxon>
        <taxon>Xylanimonas</taxon>
    </lineage>
</organism>
<gene>
    <name evidence="5" type="ORF">EV386_1866</name>
</gene>
<feature type="domain" description="Leucine-binding protein" evidence="4">
    <location>
        <begin position="43"/>
        <end position="360"/>
    </location>
</feature>
<keyword evidence="2 3" id="KW-0732">Signal</keyword>
<dbReference type="Pfam" id="PF13458">
    <property type="entry name" value="Peripla_BP_6"/>
    <property type="match status" value="1"/>
</dbReference>
<dbReference type="PANTHER" id="PTHR47235">
    <property type="entry name" value="BLR6548 PROTEIN"/>
    <property type="match status" value="1"/>
</dbReference>
<dbReference type="InterPro" id="IPR028081">
    <property type="entry name" value="Leu-bd"/>
</dbReference>